<keyword evidence="4 7" id="KW-0456">Lyase</keyword>
<feature type="binding site" evidence="7">
    <location>
        <position position="318"/>
    </location>
    <ligand>
        <name>Fe(2+)</name>
        <dbReference type="ChEBI" id="CHEBI:29033"/>
    </ligand>
</feature>
<dbReference type="Proteomes" id="UP000594480">
    <property type="component" value="Chromosome"/>
</dbReference>
<dbReference type="AlphaFoldDB" id="A0A7S8RH05"/>
<evidence type="ECO:0000256" key="4">
    <source>
        <dbReference type="ARBA" id="ARBA00023239"/>
    </source>
</evidence>
<evidence type="ECO:0000256" key="7">
    <source>
        <dbReference type="HAMAP-Rule" id="MF_00323"/>
    </source>
</evidence>
<accession>A0A7S8RH05</accession>
<organism evidence="9 10">
    <name type="scientific">Microbacterium schleiferi</name>
    <dbReference type="NCBI Taxonomy" id="69362"/>
    <lineage>
        <taxon>Bacteria</taxon>
        <taxon>Bacillati</taxon>
        <taxon>Actinomycetota</taxon>
        <taxon>Actinomycetes</taxon>
        <taxon>Micrococcales</taxon>
        <taxon>Microbacteriaceae</taxon>
        <taxon>Microbacterium</taxon>
    </lineage>
</organism>
<feature type="binding site" evidence="7">
    <location>
        <position position="93"/>
    </location>
    <ligand>
        <name>Fe-coproporphyrin III</name>
        <dbReference type="ChEBI" id="CHEBI:68438"/>
    </ligand>
</feature>
<keyword evidence="3 7" id="KW-0350">Heme biosynthesis</keyword>
<evidence type="ECO:0000256" key="5">
    <source>
        <dbReference type="ARBA" id="ARBA00023244"/>
    </source>
</evidence>
<evidence type="ECO:0000313" key="10">
    <source>
        <dbReference type="Proteomes" id="UP000594480"/>
    </source>
</evidence>
<dbReference type="NCBIfam" id="TIGR00109">
    <property type="entry name" value="hemH"/>
    <property type="match status" value="1"/>
</dbReference>
<name>A0A7S8RH05_9MICO</name>
<evidence type="ECO:0000256" key="2">
    <source>
        <dbReference type="ARBA" id="ARBA00023004"/>
    </source>
</evidence>
<evidence type="ECO:0000256" key="1">
    <source>
        <dbReference type="ARBA" id="ARBA00004744"/>
    </source>
</evidence>
<dbReference type="Gene3D" id="3.40.50.1400">
    <property type="match status" value="2"/>
</dbReference>
<comment type="function">
    <text evidence="7">Involved in coproporphyrin-dependent heme b biosynthesis. Catalyzes the insertion of ferrous iron into coproporphyrin III to form Fe-coproporphyrin III.</text>
</comment>
<evidence type="ECO:0000256" key="6">
    <source>
        <dbReference type="ARBA" id="ARBA00024536"/>
    </source>
</evidence>
<comment type="caution">
    <text evidence="7">Lacks conserved residue(s) required for the propagation of feature annotation.</text>
</comment>
<dbReference type="CDD" id="cd00419">
    <property type="entry name" value="Ferrochelatase_C"/>
    <property type="match status" value="1"/>
</dbReference>
<dbReference type="KEGG" id="msf:IT882_11100"/>
<keyword evidence="7" id="KW-0479">Metal-binding</keyword>
<dbReference type="Pfam" id="PF00762">
    <property type="entry name" value="Ferrochelatase"/>
    <property type="match status" value="1"/>
</dbReference>
<dbReference type="SUPFAM" id="SSF53800">
    <property type="entry name" value="Chelatase"/>
    <property type="match status" value="1"/>
</dbReference>
<sequence>MTEQTFRPKPPHAAGAYCAPGAAVCGATPAAASGPAHVEEPVPYDALLLLGFGGPEGQEDVIPFLRNVTAGRGIPDERLEEVAHHYRHFGGVSPINAQNRALVAALEAELADRGIDLPVYGGNRNWMPYVADAVTQLHADGHRRILALATSAYSSYSSCRQYREDLADALEATGLGEELQIDKIGQFFDHPGFVDSFVDGIRDGLGHLRAQGIEDPAEIEILFSTHSIPAADAERSGPRDRDFGHGGAYAAQHLAVAEQIVRRLGIDTSWQLVYQSRSGPPSMPWLEPDVNDAIRTLPEKGRRGVLIVPLGFVSDHMEVMWDLDTEAVETAQEVGLVPVRTATPGISPLYVAGLVDLVRERLEGTPAIERQRATSLGPWFDVCRPGCCENARLGFRPALAGLAP</sequence>
<feature type="binding site" evidence="7">
    <location>
        <position position="226"/>
    </location>
    <ligand>
        <name>Fe(2+)</name>
        <dbReference type="ChEBI" id="CHEBI:29033"/>
    </ligand>
</feature>
<comment type="pathway">
    <text evidence="1 7">Porphyrin-containing compound metabolism; protoheme biosynthesis.</text>
</comment>
<keyword evidence="7" id="KW-0963">Cytoplasm</keyword>
<feature type="binding site" evidence="7">
    <location>
        <position position="162"/>
    </location>
    <ligand>
        <name>Fe-coproporphyrin III</name>
        <dbReference type="ChEBI" id="CHEBI:68438"/>
    </ligand>
</feature>
<dbReference type="EC" id="4.99.1.9" evidence="7"/>
<evidence type="ECO:0000256" key="3">
    <source>
        <dbReference type="ARBA" id="ARBA00023133"/>
    </source>
</evidence>
<dbReference type="PANTHER" id="PTHR11108">
    <property type="entry name" value="FERROCHELATASE"/>
    <property type="match status" value="1"/>
</dbReference>
<dbReference type="GO" id="GO:0046872">
    <property type="term" value="F:metal ion binding"/>
    <property type="evidence" value="ECO:0007669"/>
    <property type="project" value="UniProtKB-KW"/>
</dbReference>
<dbReference type="NCBIfam" id="NF000689">
    <property type="entry name" value="PRK00035.2-1"/>
    <property type="match status" value="1"/>
</dbReference>
<keyword evidence="2 7" id="KW-0408">Iron</keyword>
<dbReference type="RefSeq" id="WP_195691907.1">
    <property type="nucleotide sequence ID" value="NZ_CP064760.1"/>
</dbReference>
<protein>
    <recommendedName>
        <fullName evidence="7">Coproporphyrin III ferrochelatase</fullName>
        <ecNumber evidence="7">4.99.1.9</ecNumber>
    </recommendedName>
</protein>
<dbReference type="EMBL" id="CP064760">
    <property type="protein sequence ID" value="QPE03816.1"/>
    <property type="molecule type" value="Genomic_DNA"/>
</dbReference>
<dbReference type="PANTHER" id="PTHR11108:SF1">
    <property type="entry name" value="FERROCHELATASE, MITOCHONDRIAL"/>
    <property type="match status" value="1"/>
</dbReference>
<proteinExistence type="inferred from homology"/>
<keyword evidence="5 7" id="KW-0627">Porphyrin biosynthesis</keyword>
<dbReference type="HAMAP" id="MF_00323">
    <property type="entry name" value="Ferrochelatase"/>
    <property type="match status" value="1"/>
</dbReference>
<comment type="catalytic activity">
    <reaction evidence="6">
        <text>Fe-coproporphyrin III + 2 H(+) = coproporphyrin III + Fe(2+)</text>
        <dbReference type="Rhea" id="RHEA:49572"/>
        <dbReference type="ChEBI" id="CHEBI:15378"/>
        <dbReference type="ChEBI" id="CHEBI:29033"/>
        <dbReference type="ChEBI" id="CHEBI:68438"/>
        <dbReference type="ChEBI" id="CHEBI:131725"/>
        <dbReference type="EC" id="4.99.1.9"/>
    </reaction>
    <physiologicalReaction direction="right-to-left" evidence="6">
        <dbReference type="Rhea" id="RHEA:49574"/>
    </physiologicalReaction>
</comment>
<comment type="similarity">
    <text evidence="7 8">Belongs to the ferrochelatase family.</text>
</comment>
<dbReference type="InterPro" id="IPR001015">
    <property type="entry name" value="Ferrochelatase"/>
</dbReference>
<dbReference type="GO" id="GO:0004325">
    <property type="term" value="F:ferrochelatase activity"/>
    <property type="evidence" value="ECO:0007669"/>
    <property type="project" value="UniProtKB-UniRule"/>
</dbReference>
<comment type="subcellular location">
    <subcellularLocation>
        <location evidence="7">Cytoplasm</location>
    </subcellularLocation>
</comment>
<dbReference type="InterPro" id="IPR033659">
    <property type="entry name" value="Ferrochelatase_N"/>
</dbReference>
<dbReference type="GO" id="GO:0006783">
    <property type="term" value="P:heme biosynthetic process"/>
    <property type="evidence" value="ECO:0007669"/>
    <property type="project" value="UniProtKB-UniRule"/>
</dbReference>
<dbReference type="GO" id="GO:0005737">
    <property type="term" value="C:cytoplasm"/>
    <property type="evidence" value="ECO:0007669"/>
    <property type="project" value="UniProtKB-SubCell"/>
</dbReference>
<gene>
    <name evidence="7" type="primary">cpfC</name>
    <name evidence="9" type="ORF">IT882_11100</name>
</gene>
<dbReference type="UniPathway" id="UPA00252"/>
<keyword evidence="10" id="KW-1185">Reference proteome</keyword>
<dbReference type="CDD" id="cd03411">
    <property type="entry name" value="Ferrochelatase_N"/>
    <property type="match status" value="1"/>
</dbReference>
<dbReference type="InterPro" id="IPR033644">
    <property type="entry name" value="Ferrochelatase_C"/>
</dbReference>
<evidence type="ECO:0000256" key="8">
    <source>
        <dbReference type="RuleBase" id="RU004185"/>
    </source>
</evidence>
<evidence type="ECO:0000313" key="9">
    <source>
        <dbReference type="EMBL" id="QPE03816.1"/>
    </source>
</evidence>
<reference evidence="9 10" key="1">
    <citation type="submission" date="2020-11" db="EMBL/GenBank/DDBJ databases">
        <title>Amino acid is mineralized and recycled by bacteria in oceanic microbiome.</title>
        <authorList>
            <person name="Zheng L.Y."/>
        </authorList>
    </citation>
    <scope>NUCLEOTIDE SEQUENCE [LARGE SCALE GENOMIC DNA]</scope>
    <source>
        <strain evidence="9 10">A32-1</strain>
    </source>
</reference>